<dbReference type="Proteomes" id="UP000784294">
    <property type="component" value="Unassembled WGS sequence"/>
</dbReference>
<reference evidence="3" key="1">
    <citation type="submission" date="2018-11" db="EMBL/GenBank/DDBJ databases">
        <authorList>
            <consortium name="Pathogen Informatics"/>
        </authorList>
    </citation>
    <scope>NUCLEOTIDE SEQUENCE</scope>
</reference>
<dbReference type="EMBL" id="CAAALY010247906">
    <property type="protein sequence ID" value="VEL34553.1"/>
    <property type="molecule type" value="Genomic_DNA"/>
</dbReference>
<gene>
    <name evidence="3" type="ORF">PXEA_LOCUS27993</name>
</gene>
<dbReference type="GO" id="GO:0032934">
    <property type="term" value="F:sterol binding"/>
    <property type="evidence" value="ECO:0007669"/>
    <property type="project" value="TreeGrafter"/>
</dbReference>
<dbReference type="SMR" id="A0A3S5CT39"/>
<dbReference type="GO" id="GO:0005829">
    <property type="term" value="C:cytosol"/>
    <property type="evidence" value="ECO:0007669"/>
    <property type="project" value="TreeGrafter"/>
</dbReference>
<dbReference type="Pfam" id="PF01237">
    <property type="entry name" value="Oxysterol_BP"/>
    <property type="match status" value="1"/>
</dbReference>
<comment type="caution">
    <text evidence="3">The sequence shown here is derived from an EMBL/GenBank/DDBJ whole genome shotgun (WGS) entry which is preliminary data.</text>
</comment>
<evidence type="ECO:0000256" key="2">
    <source>
        <dbReference type="ARBA" id="ARBA00022553"/>
    </source>
</evidence>
<dbReference type="AlphaFoldDB" id="A0A3S5CT39"/>
<keyword evidence="4" id="KW-1185">Reference proteome</keyword>
<comment type="similarity">
    <text evidence="1">Belongs to the OSBP family.</text>
</comment>
<name>A0A3S5CT39_9PLAT</name>
<sequence length="97" mass="10887">MVNFNEPLSFLQRVTEDLEYSCCLDKACQLGNADPVLELAWVATFSISSYASTAHRTCKPFNPLLGETYECDRSLDPYGWRSLAEQVSHHSINSALL</sequence>
<organism evidence="3 4">
    <name type="scientific">Protopolystoma xenopodis</name>
    <dbReference type="NCBI Taxonomy" id="117903"/>
    <lineage>
        <taxon>Eukaryota</taxon>
        <taxon>Metazoa</taxon>
        <taxon>Spiralia</taxon>
        <taxon>Lophotrochozoa</taxon>
        <taxon>Platyhelminthes</taxon>
        <taxon>Monogenea</taxon>
        <taxon>Polyopisthocotylea</taxon>
        <taxon>Polystomatidea</taxon>
        <taxon>Polystomatidae</taxon>
        <taxon>Protopolystoma</taxon>
    </lineage>
</organism>
<evidence type="ECO:0000256" key="1">
    <source>
        <dbReference type="ARBA" id="ARBA00008842"/>
    </source>
</evidence>
<dbReference type="SUPFAM" id="SSF144000">
    <property type="entry name" value="Oxysterol-binding protein-like"/>
    <property type="match status" value="1"/>
</dbReference>
<dbReference type="InterPro" id="IPR000648">
    <property type="entry name" value="Oxysterol-bd"/>
</dbReference>
<keyword evidence="2" id="KW-0597">Phosphoprotein</keyword>
<dbReference type="PANTHER" id="PTHR10972:SF205">
    <property type="entry name" value="OXYSTEROL-BINDING PROTEIN 1"/>
    <property type="match status" value="1"/>
</dbReference>
<protein>
    <submittedName>
        <fullName evidence="3">Uncharacterized protein</fullName>
    </submittedName>
</protein>
<evidence type="ECO:0000313" key="4">
    <source>
        <dbReference type="Proteomes" id="UP000784294"/>
    </source>
</evidence>
<dbReference type="PANTHER" id="PTHR10972">
    <property type="entry name" value="OXYSTEROL-BINDING PROTEIN-RELATED"/>
    <property type="match status" value="1"/>
</dbReference>
<dbReference type="GO" id="GO:0097038">
    <property type="term" value="C:perinuclear endoplasmic reticulum"/>
    <property type="evidence" value="ECO:0007669"/>
    <property type="project" value="TreeGrafter"/>
</dbReference>
<evidence type="ECO:0000313" key="3">
    <source>
        <dbReference type="EMBL" id="VEL34553.1"/>
    </source>
</evidence>
<proteinExistence type="inferred from homology"/>
<dbReference type="GO" id="GO:0005886">
    <property type="term" value="C:plasma membrane"/>
    <property type="evidence" value="ECO:0007669"/>
    <property type="project" value="TreeGrafter"/>
</dbReference>
<dbReference type="InterPro" id="IPR037239">
    <property type="entry name" value="OSBP_sf"/>
</dbReference>
<dbReference type="OrthoDB" id="416222at2759"/>
<accession>A0A3S5CT39</accession>